<accession>A0A7S3BHZ2</accession>
<evidence type="ECO:0000256" key="3">
    <source>
        <dbReference type="ARBA" id="ARBA00023274"/>
    </source>
</evidence>
<dbReference type="GO" id="GO:0003735">
    <property type="term" value="F:structural constituent of ribosome"/>
    <property type="evidence" value="ECO:0007669"/>
    <property type="project" value="InterPro"/>
</dbReference>
<dbReference type="Pfam" id="PF03946">
    <property type="entry name" value="Ribosomal_L11_N"/>
    <property type="match status" value="1"/>
</dbReference>
<dbReference type="SUPFAM" id="SSF54747">
    <property type="entry name" value="Ribosomal L11/L12e N-terminal domain"/>
    <property type="match status" value="1"/>
</dbReference>
<evidence type="ECO:0000256" key="2">
    <source>
        <dbReference type="ARBA" id="ARBA00022980"/>
    </source>
</evidence>
<sequence>MPPKFDPTAIAYVYVRVTGGVVGAASSLAPKLGPLGLSPKKIGDDLAKATKKDWAGLRVTCRLVVQNRQAQVEVVPSAGALVIRALKEPVVDRKKVKHLQHDGNITMDDVYECARIMRPRSMARKFAGTVKEILGTCVSVGCTVDGEDPKDLQAAIDEGELVCPDE</sequence>
<dbReference type="Gene3D" id="3.30.1550.10">
    <property type="entry name" value="Ribosomal protein L11/L12, N-terminal domain"/>
    <property type="match status" value="1"/>
</dbReference>
<dbReference type="SMART" id="SM00649">
    <property type="entry name" value="RL11"/>
    <property type="match status" value="1"/>
</dbReference>
<dbReference type="GO" id="GO:0022625">
    <property type="term" value="C:cytosolic large ribosomal subunit"/>
    <property type="evidence" value="ECO:0007669"/>
    <property type="project" value="TreeGrafter"/>
</dbReference>
<gene>
    <name evidence="7" type="ORF">PSIN1315_LOCUS4688</name>
</gene>
<dbReference type="Gene3D" id="1.10.10.250">
    <property type="entry name" value="Ribosomal protein L11, C-terminal domain"/>
    <property type="match status" value="1"/>
</dbReference>
<keyword evidence="3 4" id="KW-0687">Ribonucleoprotein</keyword>
<dbReference type="GO" id="GO:0006412">
    <property type="term" value="P:translation"/>
    <property type="evidence" value="ECO:0007669"/>
    <property type="project" value="InterPro"/>
</dbReference>
<evidence type="ECO:0000313" key="7">
    <source>
        <dbReference type="EMBL" id="CAE0133893.1"/>
    </source>
</evidence>
<feature type="domain" description="Large ribosomal subunit protein uL11 C-terminal" evidence="5">
    <location>
        <begin position="75"/>
        <end position="144"/>
    </location>
</feature>
<evidence type="ECO:0000259" key="5">
    <source>
        <dbReference type="Pfam" id="PF00298"/>
    </source>
</evidence>
<protein>
    <recommendedName>
        <fullName evidence="8">60S ribosomal protein L12</fullName>
    </recommendedName>
</protein>
<dbReference type="InterPro" id="IPR020783">
    <property type="entry name" value="Ribosomal_uL11_C"/>
</dbReference>
<dbReference type="AlphaFoldDB" id="A0A7S3BHZ2"/>
<proteinExistence type="inferred from homology"/>
<dbReference type="SUPFAM" id="SSF46906">
    <property type="entry name" value="Ribosomal protein L11, C-terminal domain"/>
    <property type="match status" value="1"/>
</dbReference>
<organism evidence="7">
    <name type="scientific">Prasinoderma singulare</name>
    <dbReference type="NCBI Taxonomy" id="676789"/>
    <lineage>
        <taxon>Eukaryota</taxon>
        <taxon>Viridiplantae</taxon>
        <taxon>Prasinodermophyta</taxon>
        <taxon>Prasinodermophyceae</taxon>
        <taxon>Prasinodermales</taxon>
        <taxon>Prasinodermaceae</taxon>
        <taxon>Prasinoderma</taxon>
    </lineage>
</organism>
<dbReference type="PANTHER" id="PTHR11661">
    <property type="entry name" value="60S RIBOSOMAL PROTEIN L12"/>
    <property type="match status" value="1"/>
</dbReference>
<dbReference type="FunFam" id="3.30.1550.10:FF:000002">
    <property type="entry name" value="60S ribosomal protein L12"/>
    <property type="match status" value="1"/>
</dbReference>
<dbReference type="InterPro" id="IPR020784">
    <property type="entry name" value="Ribosomal_uL11_N"/>
</dbReference>
<dbReference type="PANTHER" id="PTHR11661:SF2">
    <property type="entry name" value="LARGE RIBOSOMAL SUBUNIT PROTEIN UL11"/>
    <property type="match status" value="1"/>
</dbReference>
<dbReference type="InterPro" id="IPR020785">
    <property type="entry name" value="Ribosomal_uL11_CS"/>
</dbReference>
<reference evidence="7" key="1">
    <citation type="submission" date="2021-01" db="EMBL/GenBank/DDBJ databases">
        <authorList>
            <person name="Corre E."/>
            <person name="Pelletier E."/>
            <person name="Niang G."/>
            <person name="Scheremetjew M."/>
            <person name="Finn R."/>
            <person name="Kale V."/>
            <person name="Holt S."/>
            <person name="Cochrane G."/>
            <person name="Meng A."/>
            <person name="Brown T."/>
            <person name="Cohen L."/>
        </authorList>
    </citation>
    <scope>NUCLEOTIDE SEQUENCE</scope>
    <source>
        <strain evidence="7">RCC927</strain>
    </source>
</reference>
<dbReference type="EMBL" id="HBHY01007242">
    <property type="protein sequence ID" value="CAE0133893.1"/>
    <property type="molecule type" value="Transcribed_RNA"/>
</dbReference>
<dbReference type="HAMAP" id="MF_00736">
    <property type="entry name" value="Ribosomal_uL11"/>
    <property type="match status" value="1"/>
</dbReference>
<evidence type="ECO:0000256" key="1">
    <source>
        <dbReference type="ARBA" id="ARBA00010537"/>
    </source>
</evidence>
<feature type="domain" description="Large ribosomal subunit protein uL11 N-terminal" evidence="6">
    <location>
        <begin position="13"/>
        <end position="70"/>
    </location>
</feature>
<dbReference type="FunFam" id="1.10.10.250:FF:000002">
    <property type="entry name" value="60S ribosomal protein L12"/>
    <property type="match status" value="1"/>
</dbReference>
<name>A0A7S3BHZ2_9VIRI</name>
<dbReference type="InterPro" id="IPR000911">
    <property type="entry name" value="Ribosomal_uL11"/>
</dbReference>
<comment type="similarity">
    <text evidence="1 4">Belongs to the universal ribosomal protein uL11 family.</text>
</comment>
<dbReference type="Pfam" id="PF00298">
    <property type="entry name" value="Ribosomal_L11"/>
    <property type="match status" value="1"/>
</dbReference>
<evidence type="ECO:0008006" key="8">
    <source>
        <dbReference type="Google" id="ProtNLM"/>
    </source>
</evidence>
<dbReference type="InterPro" id="IPR036796">
    <property type="entry name" value="Ribosomal_uL11_N_sf"/>
</dbReference>
<keyword evidence="2 4" id="KW-0689">Ribosomal protein</keyword>
<evidence type="ECO:0000259" key="6">
    <source>
        <dbReference type="Pfam" id="PF03946"/>
    </source>
</evidence>
<dbReference type="PROSITE" id="PS00359">
    <property type="entry name" value="RIBOSOMAL_L11"/>
    <property type="match status" value="1"/>
</dbReference>
<evidence type="ECO:0000256" key="4">
    <source>
        <dbReference type="RuleBase" id="RU003978"/>
    </source>
</evidence>
<dbReference type="GO" id="GO:0070180">
    <property type="term" value="F:large ribosomal subunit rRNA binding"/>
    <property type="evidence" value="ECO:0007669"/>
    <property type="project" value="TreeGrafter"/>
</dbReference>
<dbReference type="InterPro" id="IPR036769">
    <property type="entry name" value="Ribosomal_uL11_C_sf"/>
</dbReference>